<name>A0A6A5H275_CAERE</name>
<dbReference type="KEGG" id="crq:GCK72_009299"/>
<dbReference type="EMBL" id="WUAV01000003">
    <property type="protein sequence ID" value="KAF1761045.1"/>
    <property type="molecule type" value="Genomic_DNA"/>
</dbReference>
<accession>A0A6A5H275</accession>
<comment type="caution">
    <text evidence="2">The sequence shown here is derived from an EMBL/GenBank/DDBJ whole genome shotgun (WGS) entry which is preliminary data.</text>
</comment>
<evidence type="ECO:0000313" key="3">
    <source>
        <dbReference type="Proteomes" id="UP000483820"/>
    </source>
</evidence>
<evidence type="ECO:0000256" key="1">
    <source>
        <dbReference type="SAM" id="MobiDB-lite"/>
    </source>
</evidence>
<organism evidence="2 3">
    <name type="scientific">Caenorhabditis remanei</name>
    <name type="common">Caenorhabditis vulgaris</name>
    <dbReference type="NCBI Taxonomy" id="31234"/>
    <lineage>
        <taxon>Eukaryota</taxon>
        <taxon>Metazoa</taxon>
        <taxon>Ecdysozoa</taxon>
        <taxon>Nematoda</taxon>
        <taxon>Chromadorea</taxon>
        <taxon>Rhabditida</taxon>
        <taxon>Rhabditina</taxon>
        <taxon>Rhabditomorpha</taxon>
        <taxon>Rhabditoidea</taxon>
        <taxon>Rhabditidae</taxon>
        <taxon>Peloderinae</taxon>
        <taxon>Caenorhabditis</taxon>
    </lineage>
</organism>
<dbReference type="Proteomes" id="UP000483820">
    <property type="component" value="Chromosome III"/>
</dbReference>
<sequence length="193" mass="22072">MFFEFNMKSVNWSPDLVVVWGEGEGEEEEVGEEESEEGESGEEGEEKGEEGKEGKEGKKEEGEGKRREEKKQNEKSDLNAMVEYAFEQVRVPTALGDLFSMSYRGGVFRPIYEETVNSLNKMPIDKLFDEDVSGIPLLAVPNDDNTRYVILEGVHRFASLLSRSLTEEEKNIEIKLDVIYVGERNFEGLLRYR</sequence>
<feature type="compositionally biased region" description="Basic and acidic residues" evidence="1">
    <location>
        <begin position="49"/>
        <end position="74"/>
    </location>
</feature>
<dbReference type="CTD" id="9800432"/>
<proteinExistence type="predicted"/>
<dbReference type="AlphaFoldDB" id="A0A6A5H275"/>
<dbReference type="RefSeq" id="XP_053586881.1">
    <property type="nucleotide sequence ID" value="XM_053727304.1"/>
</dbReference>
<feature type="compositionally biased region" description="Acidic residues" evidence="1">
    <location>
        <begin position="23"/>
        <end position="48"/>
    </location>
</feature>
<gene>
    <name evidence="2" type="ORF">GCK72_009299</name>
</gene>
<evidence type="ECO:0000313" key="2">
    <source>
        <dbReference type="EMBL" id="KAF1761045.1"/>
    </source>
</evidence>
<dbReference type="GeneID" id="9800432"/>
<protein>
    <submittedName>
        <fullName evidence="2">Uncharacterized protein</fullName>
    </submittedName>
</protein>
<reference evidence="2 3" key="1">
    <citation type="submission" date="2019-12" db="EMBL/GenBank/DDBJ databases">
        <title>Chromosome-level assembly of the Caenorhabditis remanei genome.</title>
        <authorList>
            <person name="Teterina A.A."/>
            <person name="Willis J.H."/>
            <person name="Phillips P.C."/>
        </authorList>
    </citation>
    <scope>NUCLEOTIDE SEQUENCE [LARGE SCALE GENOMIC DNA]</scope>
    <source>
        <strain evidence="2 3">PX506</strain>
        <tissue evidence="2">Whole organism</tissue>
    </source>
</reference>
<feature type="region of interest" description="Disordered" evidence="1">
    <location>
        <begin position="16"/>
        <end position="74"/>
    </location>
</feature>